<dbReference type="AlphaFoldDB" id="A0A6A6QSW2"/>
<feature type="region of interest" description="Disordered" evidence="1">
    <location>
        <begin position="1"/>
        <end position="40"/>
    </location>
</feature>
<dbReference type="OrthoDB" id="4725400at2759"/>
<evidence type="ECO:0000313" key="3">
    <source>
        <dbReference type="Proteomes" id="UP000799750"/>
    </source>
</evidence>
<dbReference type="Proteomes" id="UP000799750">
    <property type="component" value="Unassembled WGS sequence"/>
</dbReference>
<gene>
    <name evidence="2" type="ORF">BU16DRAFT_561785</name>
</gene>
<keyword evidence="3" id="KW-1185">Reference proteome</keyword>
<sequence length="92" mass="9947">MDAQKASRAYNPDWAAASSTNSAGRPTIQRGTSSSYRPEDRVWLSTEGRRGLEGPFLVAKVSSPGIYILCFENGNPAKDGAEIEESRLSLAQ</sequence>
<accession>A0A6A6QSW2</accession>
<reference evidence="2" key="1">
    <citation type="journal article" date="2020" name="Stud. Mycol.">
        <title>101 Dothideomycetes genomes: a test case for predicting lifestyles and emergence of pathogens.</title>
        <authorList>
            <person name="Haridas S."/>
            <person name="Albert R."/>
            <person name="Binder M."/>
            <person name="Bloem J."/>
            <person name="Labutti K."/>
            <person name="Salamov A."/>
            <person name="Andreopoulos B."/>
            <person name="Baker S."/>
            <person name="Barry K."/>
            <person name="Bills G."/>
            <person name="Bluhm B."/>
            <person name="Cannon C."/>
            <person name="Castanera R."/>
            <person name="Culley D."/>
            <person name="Daum C."/>
            <person name="Ezra D."/>
            <person name="Gonzalez J."/>
            <person name="Henrissat B."/>
            <person name="Kuo A."/>
            <person name="Liang C."/>
            <person name="Lipzen A."/>
            <person name="Lutzoni F."/>
            <person name="Magnuson J."/>
            <person name="Mondo S."/>
            <person name="Nolan M."/>
            <person name="Ohm R."/>
            <person name="Pangilinan J."/>
            <person name="Park H.-J."/>
            <person name="Ramirez L."/>
            <person name="Alfaro M."/>
            <person name="Sun H."/>
            <person name="Tritt A."/>
            <person name="Yoshinaga Y."/>
            <person name="Zwiers L.-H."/>
            <person name="Turgeon B."/>
            <person name="Goodwin S."/>
            <person name="Spatafora J."/>
            <person name="Crous P."/>
            <person name="Grigoriev I."/>
        </authorList>
    </citation>
    <scope>NUCLEOTIDE SEQUENCE</scope>
    <source>
        <strain evidence="2">CBS 269.34</strain>
    </source>
</reference>
<name>A0A6A6QSW2_9PEZI</name>
<organism evidence="2 3">
    <name type="scientific">Lophium mytilinum</name>
    <dbReference type="NCBI Taxonomy" id="390894"/>
    <lineage>
        <taxon>Eukaryota</taxon>
        <taxon>Fungi</taxon>
        <taxon>Dikarya</taxon>
        <taxon>Ascomycota</taxon>
        <taxon>Pezizomycotina</taxon>
        <taxon>Dothideomycetes</taxon>
        <taxon>Pleosporomycetidae</taxon>
        <taxon>Mytilinidiales</taxon>
        <taxon>Mytilinidiaceae</taxon>
        <taxon>Lophium</taxon>
    </lineage>
</organism>
<protein>
    <submittedName>
        <fullName evidence="2">Uncharacterized protein</fullName>
    </submittedName>
</protein>
<dbReference type="EMBL" id="MU004189">
    <property type="protein sequence ID" value="KAF2495501.1"/>
    <property type="molecule type" value="Genomic_DNA"/>
</dbReference>
<evidence type="ECO:0000256" key="1">
    <source>
        <dbReference type="SAM" id="MobiDB-lite"/>
    </source>
</evidence>
<evidence type="ECO:0000313" key="2">
    <source>
        <dbReference type="EMBL" id="KAF2495501.1"/>
    </source>
</evidence>
<proteinExistence type="predicted"/>
<feature type="compositionally biased region" description="Polar residues" evidence="1">
    <location>
        <begin position="17"/>
        <end position="36"/>
    </location>
</feature>